<comment type="caution">
    <text evidence="2">The sequence shown here is derived from an EMBL/GenBank/DDBJ whole genome shotgun (WGS) entry which is preliminary data.</text>
</comment>
<dbReference type="Proteomes" id="UP001358586">
    <property type="component" value="Chromosome 9"/>
</dbReference>
<proteinExistence type="predicted"/>
<evidence type="ECO:0000256" key="1">
    <source>
        <dbReference type="SAM" id="SignalP"/>
    </source>
</evidence>
<organism evidence="2 3">
    <name type="scientific">Gossypium arboreum</name>
    <name type="common">Tree cotton</name>
    <name type="synonym">Gossypium nanking</name>
    <dbReference type="NCBI Taxonomy" id="29729"/>
    <lineage>
        <taxon>Eukaryota</taxon>
        <taxon>Viridiplantae</taxon>
        <taxon>Streptophyta</taxon>
        <taxon>Embryophyta</taxon>
        <taxon>Tracheophyta</taxon>
        <taxon>Spermatophyta</taxon>
        <taxon>Magnoliopsida</taxon>
        <taxon>eudicotyledons</taxon>
        <taxon>Gunneridae</taxon>
        <taxon>Pentapetalae</taxon>
        <taxon>rosids</taxon>
        <taxon>malvids</taxon>
        <taxon>Malvales</taxon>
        <taxon>Malvaceae</taxon>
        <taxon>Malvoideae</taxon>
        <taxon>Gossypium</taxon>
    </lineage>
</organism>
<keyword evidence="3" id="KW-1185">Reference proteome</keyword>
<feature type="signal peptide" evidence="1">
    <location>
        <begin position="1"/>
        <end position="25"/>
    </location>
</feature>
<dbReference type="EMBL" id="JARKNE010000009">
    <property type="protein sequence ID" value="KAK5804540.1"/>
    <property type="molecule type" value="Genomic_DNA"/>
</dbReference>
<sequence>MSLFALIRSLLIATPWELFFTIVESTYVELTFEFFSTFFLPTVLSLGDNPRAISFRLGGIAQHFSNAGFGVTLNLYSNNFLAVTELSSFPQHIHYSVSLCWSKISEVAISCNPSQSKAQYLPPTL</sequence>
<evidence type="ECO:0000313" key="2">
    <source>
        <dbReference type="EMBL" id="KAK5804540.1"/>
    </source>
</evidence>
<name>A0ABR0NTF4_GOSAR</name>
<gene>
    <name evidence="2" type="ORF">PVK06_032191</name>
</gene>
<reference evidence="2 3" key="1">
    <citation type="submission" date="2023-03" db="EMBL/GenBank/DDBJ databases">
        <title>WGS of Gossypium arboreum.</title>
        <authorList>
            <person name="Yu D."/>
        </authorList>
    </citation>
    <scope>NUCLEOTIDE SEQUENCE [LARGE SCALE GENOMIC DNA]</scope>
    <source>
        <tissue evidence="2">Leaf</tissue>
    </source>
</reference>
<accession>A0ABR0NTF4</accession>
<protein>
    <submittedName>
        <fullName evidence="2">Uncharacterized protein</fullName>
    </submittedName>
</protein>
<keyword evidence="1" id="KW-0732">Signal</keyword>
<feature type="chain" id="PRO_5045397368" evidence="1">
    <location>
        <begin position="26"/>
        <end position="125"/>
    </location>
</feature>
<evidence type="ECO:0000313" key="3">
    <source>
        <dbReference type="Proteomes" id="UP001358586"/>
    </source>
</evidence>